<evidence type="ECO:0000313" key="3">
    <source>
        <dbReference type="Proteomes" id="UP000193685"/>
    </source>
</evidence>
<dbReference type="InterPro" id="IPR006058">
    <property type="entry name" value="2Fe2S_fd_BS"/>
</dbReference>
<dbReference type="PROSITE" id="PS00197">
    <property type="entry name" value="2FE2S_FER_1"/>
    <property type="match status" value="1"/>
</dbReference>
<dbReference type="GeneID" id="63787169"/>
<gene>
    <name evidence="2" type="ORF">BCR37DRAFT_387844</name>
</gene>
<feature type="compositionally biased region" description="Basic residues" evidence="1">
    <location>
        <begin position="8"/>
        <end position="30"/>
    </location>
</feature>
<protein>
    <submittedName>
        <fullName evidence="2">Uncharacterized protein</fullName>
    </submittedName>
</protein>
<accession>A0A1Y2FE82</accession>
<dbReference type="GO" id="GO:0051537">
    <property type="term" value="F:2 iron, 2 sulfur cluster binding"/>
    <property type="evidence" value="ECO:0007669"/>
    <property type="project" value="InterPro"/>
</dbReference>
<evidence type="ECO:0000256" key="1">
    <source>
        <dbReference type="SAM" id="MobiDB-lite"/>
    </source>
</evidence>
<dbReference type="EMBL" id="MCFI01000011">
    <property type="protein sequence ID" value="ORY81616.1"/>
    <property type="molecule type" value="Genomic_DNA"/>
</dbReference>
<sequence length="268" mass="30774">MFRAQPYKTKRQRRKRRKRSMSHREKRKQRVQMQSHVRPSVPNSNTAWYEQKHAHAKAWQARVYVNHSSNRQVGLKRFATDIGSLVWSLAVNLKEHSSMAFAGTRQRQLFNLSLSKVTDNKLASWRNLGFAFSDQDADSLEYAGNMGISPSIYQDDSNFGPAVKSRIRQSITFLRTEMNPPRQKPGNCCEDASCGICCVKIEGCSAQPLKRKQLSASCTAKSSQTTQVFRSVVRYFTHLNRPSRSTPACRKREIERGQMSLSTRLCYF</sequence>
<dbReference type="RefSeq" id="XP_040724992.1">
    <property type="nucleotide sequence ID" value="XM_040870570.1"/>
</dbReference>
<keyword evidence="3" id="KW-1185">Reference proteome</keyword>
<feature type="compositionally biased region" description="Polar residues" evidence="1">
    <location>
        <begin position="31"/>
        <end position="44"/>
    </location>
</feature>
<proteinExistence type="predicted"/>
<feature type="region of interest" description="Disordered" evidence="1">
    <location>
        <begin position="1"/>
        <end position="44"/>
    </location>
</feature>
<name>A0A1Y2FE82_PROLT</name>
<comment type="caution">
    <text evidence="2">The sequence shown here is derived from an EMBL/GenBank/DDBJ whole genome shotgun (WGS) entry which is preliminary data.</text>
</comment>
<dbReference type="AlphaFoldDB" id="A0A1Y2FE82"/>
<reference evidence="2 3" key="1">
    <citation type="submission" date="2016-07" db="EMBL/GenBank/DDBJ databases">
        <title>Pervasive Adenine N6-methylation of Active Genes in Fungi.</title>
        <authorList>
            <consortium name="DOE Joint Genome Institute"/>
            <person name="Mondo S.J."/>
            <person name="Dannebaum R.O."/>
            <person name="Kuo R.C."/>
            <person name="Labutti K."/>
            <person name="Haridas S."/>
            <person name="Kuo A."/>
            <person name="Salamov A."/>
            <person name="Ahrendt S.R."/>
            <person name="Lipzen A."/>
            <person name="Sullivan W."/>
            <person name="Andreopoulos W.B."/>
            <person name="Clum A."/>
            <person name="Lindquist E."/>
            <person name="Daum C."/>
            <person name="Ramamoorthy G.K."/>
            <person name="Gryganskyi A."/>
            <person name="Culley D."/>
            <person name="Magnuson J.K."/>
            <person name="James T.Y."/>
            <person name="O'Malley M.A."/>
            <person name="Stajich J.E."/>
            <person name="Spatafora J.W."/>
            <person name="Visel A."/>
            <person name="Grigoriev I.V."/>
        </authorList>
    </citation>
    <scope>NUCLEOTIDE SEQUENCE [LARGE SCALE GENOMIC DNA]</scope>
    <source>
        <strain evidence="2 3">12-1054</strain>
    </source>
</reference>
<dbReference type="Proteomes" id="UP000193685">
    <property type="component" value="Unassembled WGS sequence"/>
</dbReference>
<evidence type="ECO:0000313" key="2">
    <source>
        <dbReference type="EMBL" id="ORY81616.1"/>
    </source>
</evidence>
<organism evidence="2 3">
    <name type="scientific">Protomyces lactucae-debilis</name>
    <dbReference type="NCBI Taxonomy" id="2754530"/>
    <lineage>
        <taxon>Eukaryota</taxon>
        <taxon>Fungi</taxon>
        <taxon>Dikarya</taxon>
        <taxon>Ascomycota</taxon>
        <taxon>Taphrinomycotina</taxon>
        <taxon>Taphrinomycetes</taxon>
        <taxon>Taphrinales</taxon>
        <taxon>Protomycetaceae</taxon>
        <taxon>Protomyces</taxon>
    </lineage>
</organism>